<dbReference type="Proteomes" id="UP000248731">
    <property type="component" value="Chromosome 1"/>
</dbReference>
<sequence length="81" mass="8847">MHGKTLRKTIAAKKNVACLFESIVIRKIDIIKISGNRCTLSVKFESGGLYGVLFHVSYSSDGRCRDLSDVCLTAQISVLNG</sequence>
<evidence type="ECO:0000313" key="2">
    <source>
        <dbReference type="Proteomes" id="UP000248731"/>
    </source>
</evidence>
<dbReference type="AlphaFoldDB" id="A0A2X4T864"/>
<accession>A0A2X4T864</accession>
<dbReference type="EMBL" id="LS483466">
    <property type="protein sequence ID" value="SQI22599.1"/>
    <property type="molecule type" value="Genomic_DNA"/>
</dbReference>
<gene>
    <name evidence="1" type="ORF">NCTC7307_01771</name>
</gene>
<protein>
    <submittedName>
        <fullName evidence="1">Uncharacterized protein</fullName>
    </submittedName>
</protein>
<organism evidence="1 2">
    <name type="scientific">Salmonella enterica subsp. arizonae</name>
    <dbReference type="NCBI Taxonomy" id="59203"/>
    <lineage>
        <taxon>Bacteria</taxon>
        <taxon>Pseudomonadati</taxon>
        <taxon>Pseudomonadota</taxon>
        <taxon>Gammaproteobacteria</taxon>
        <taxon>Enterobacterales</taxon>
        <taxon>Enterobacteriaceae</taxon>
        <taxon>Salmonella</taxon>
    </lineage>
</organism>
<evidence type="ECO:0000313" key="1">
    <source>
        <dbReference type="EMBL" id="SQI22599.1"/>
    </source>
</evidence>
<name>A0A2X4T864_SALER</name>
<reference evidence="1 2" key="1">
    <citation type="submission" date="2018-06" db="EMBL/GenBank/DDBJ databases">
        <authorList>
            <consortium name="Pathogen Informatics"/>
            <person name="Doyle S."/>
        </authorList>
    </citation>
    <scope>NUCLEOTIDE SEQUENCE [LARGE SCALE GENOMIC DNA]</scope>
    <source>
        <strain evidence="1 2">NCTC7307</strain>
    </source>
</reference>
<proteinExistence type="predicted"/>
<keyword evidence="2" id="KW-1185">Reference proteome</keyword>